<protein>
    <submittedName>
        <fullName evidence="1">Uncharacterized protein</fullName>
    </submittedName>
</protein>
<reference evidence="2" key="1">
    <citation type="submission" date="2018-05" db="EMBL/GenBank/DDBJ databases">
        <title>Leptospira yasudae sp. nov. and Leptospira stimsonii sp. nov., two pathogenic species of the genus Leptospira isolated from environmental sources.</title>
        <authorList>
            <person name="Casanovas-Massana A."/>
            <person name="Hamond C."/>
            <person name="Santos L.A."/>
            <person name="Hacker K.P."/>
            <person name="Balassiano I."/>
            <person name="Medeiros M.A."/>
            <person name="Reis M.G."/>
            <person name="Ko A.I."/>
            <person name="Wunder E.A."/>
        </authorList>
    </citation>
    <scope>NUCLEOTIDE SEQUENCE [LARGE SCALE GENOMIC DNA]</scope>
    <source>
        <strain evidence="2">Yale</strain>
    </source>
</reference>
<name>A0A396Z4Q8_9LEPT</name>
<proteinExistence type="predicted"/>
<accession>A0A396Z4Q8</accession>
<dbReference type="AlphaFoldDB" id="A0A396Z4Q8"/>
<dbReference type="Proteomes" id="UP000265798">
    <property type="component" value="Unassembled WGS sequence"/>
</dbReference>
<evidence type="ECO:0000313" key="2">
    <source>
        <dbReference type="Proteomes" id="UP000265798"/>
    </source>
</evidence>
<organism evidence="1 2">
    <name type="scientific">Leptospira stimsonii</name>
    <dbReference type="NCBI Taxonomy" id="2202203"/>
    <lineage>
        <taxon>Bacteria</taxon>
        <taxon>Pseudomonadati</taxon>
        <taxon>Spirochaetota</taxon>
        <taxon>Spirochaetia</taxon>
        <taxon>Leptospirales</taxon>
        <taxon>Leptospiraceae</taxon>
        <taxon>Leptospira</taxon>
    </lineage>
</organism>
<sequence>MSPLCVFEFPFRQTHLKIASTKGIHLFDSFFAFSSNVDFNLKRILRFIKRDRVHFVRSILYRSEKDMGNCSRSKS</sequence>
<dbReference type="EMBL" id="QHCT01000003">
    <property type="protein sequence ID" value="RHX89715.1"/>
    <property type="molecule type" value="Genomic_DNA"/>
</dbReference>
<comment type="caution">
    <text evidence="1">The sequence shown here is derived from an EMBL/GenBank/DDBJ whole genome shotgun (WGS) entry which is preliminary data.</text>
</comment>
<evidence type="ECO:0000313" key="1">
    <source>
        <dbReference type="EMBL" id="RHX89715.1"/>
    </source>
</evidence>
<gene>
    <name evidence="1" type="ORF">DLM75_12180</name>
</gene>